<sequence length="250" mass="26991">MPDDPSPAEPPATTKPTEDIAHNLLQCELSQWTCGTKPAVVHGSDSSKDLRRMSCAVLPGEMPRCVQPILILFCIDWCHTKFFVENLDTCARVDPPRPPAFKGSIPSVRPLPTALMGCCIFRSAELVNGFAHEDGKPEKLSPEDIGRCSLGRANLMQANTLATLRRLCPDALRGLHGARRPCAGVPEAPDELRDHERVLREIWKKVSKSTGVVVEGWAADPAPAGDILPAVDGGAQVTNGMFVPTITGPF</sequence>
<evidence type="ECO:0000313" key="2">
    <source>
        <dbReference type="Proteomes" id="UP000292082"/>
    </source>
</evidence>
<evidence type="ECO:0000313" key="1">
    <source>
        <dbReference type="EMBL" id="TBU54719.1"/>
    </source>
</evidence>
<proteinExistence type="predicted"/>
<keyword evidence="2" id="KW-1185">Reference proteome</keyword>
<dbReference type="AlphaFoldDB" id="A0A4Q9PKM8"/>
<name>A0A4Q9PKM8_9APHY</name>
<protein>
    <submittedName>
        <fullName evidence="1">Uncharacterized protein</fullName>
    </submittedName>
</protein>
<accession>A0A4Q9PKM8</accession>
<organism evidence="1 2">
    <name type="scientific">Dichomitus squalens</name>
    <dbReference type="NCBI Taxonomy" id="114155"/>
    <lineage>
        <taxon>Eukaryota</taxon>
        <taxon>Fungi</taxon>
        <taxon>Dikarya</taxon>
        <taxon>Basidiomycota</taxon>
        <taxon>Agaricomycotina</taxon>
        <taxon>Agaricomycetes</taxon>
        <taxon>Polyporales</taxon>
        <taxon>Polyporaceae</taxon>
        <taxon>Dichomitus</taxon>
    </lineage>
</organism>
<gene>
    <name evidence="1" type="ORF">BD310DRAFT_951231</name>
</gene>
<reference evidence="1 2" key="1">
    <citation type="submission" date="2019-01" db="EMBL/GenBank/DDBJ databases">
        <title>Draft genome sequences of three monokaryotic isolates of the white-rot basidiomycete fungus Dichomitus squalens.</title>
        <authorList>
            <consortium name="DOE Joint Genome Institute"/>
            <person name="Lopez S.C."/>
            <person name="Andreopoulos B."/>
            <person name="Pangilinan J."/>
            <person name="Lipzen A."/>
            <person name="Riley R."/>
            <person name="Ahrendt S."/>
            <person name="Ng V."/>
            <person name="Barry K."/>
            <person name="Daum C."/>
            <person name="Grigoriev I.V."/>
            <person name="Hilden K.S."/>
            <person name="Makela M.R."/>
            <person name="de Vries R.P."/>
        </authorList>
    </citation>
    <scope>NUCLEOTIDE SEQUENCE [LARGE SCALE GENOMIC DNA]</scope>
    <source>
        <strain evidence="1 2">CBS 464.89</strain>
    </source>
</reference>
<dbReference type="Proteomes" id="UP000292082">
    <property type="component" value="Unassembled WGS sequence"/>
</dbReference>
<dbReference type="EMBL" id="ML145182">
    <property type="protein sequence ID" value="TBU54719.1"/>
    <property type="molecule type" value="Genomic_DNA"/>
</dbReference>